<feature type="compositionally biased region" description="Polar residues" evidence="1">
    <location>
        <begin position="156"/>
        <end position="170"/>
    </location>
</feature>
<feature type="compositionally biased region" description="Polar residues" evidence="1">
    <location>
        <begin position="362"/>
        <end position="371"/>
    </location>
</feature>
<accession>A0A168B347</accession>
<dbReference type="PANTHER" id="PTHR15141:SF76">
    <property type="entry name" value="TRANSCRIPTION ELONGATION FACTOR B POLYPEPTIDE 3"/>
    <property type="match status" value="1"/>
</dbReference>
<dbReference type="InterPro" id="IPR051870">
    <property type="entry name" value="Elongin-A_domain"/>
</dbReference>
<gene>
    <name evidence="2" type="ORF">AAL_04836</name>
</gene>
<feature type="compositionally biased region" description="Polar residues" evidence="1">
    <location>
        <begin position="204"/>
        <end position="214"/>
    </location>
</feature>
<dbReference type="PANTHER" id="PTHR15141">
    <property type="entry name" value="TRANSCRIPTION ELONGATION FACTOR B POLYPEPTIDE 3"/>
    <property type="match status" value="1"/>
</dbReference>
<dbReference type="Gene3D" id="6.10.250.3180">
    <property type="match status" value="1"/>
</dbReference>
<protein>
    <submittedName>
        <fullName evidence="2">RNA polymerase II transcription factor SIII, subunit A</fullName>
    </submittedName>
</protein>
<proteinExistence type="predicted"/>
<evidence type="ECO:0000313" key="2">
    <source>
        <dbReference type="EMBL" id="KZZ94725.1"/>
    </source>
</evidence>
<feature type="compositionally biased region" description="Basic residues" evidence="1">
    <location>
        <begin position="414"/>
        <end position="430"/>
    </location>
</feature>
<dbReference type="AlphaFoldDB" id="A0A168B347"/>
<keyword evidence="3" id="KW-1185">Reference proteome</keyword>
<dbReference type="Proteomes" id="UP000078544">
    <property type="component" value="Unassembled WGS sequence"/>
</dbReference>
<dbReference type="GO" id="GO:0070449">
    <property type="term" value="C:elongin complex"/>
    <property type="evidence" value="ECO:0007669"/>
    <property type="project" value="InterPro"/>
</dbReference>
<dbReference type="STRING" id="1081109.A0A168B347"/>
<reference evidence="2 3" key="1">
    <citation type="journal article" date="2016" name="Genome Biol. Evol.">
        <title>Divergent and convergent evolution of fungal pathogenicity.</title>
        <authorList>
            <person name="Shang Y."/>
            <person name="Xiao G."/>
            <person name="Zheng P."/>
            <person name="Cen K."/>
            <person name="Zhan S."/>
            <person name="Wang C."/>
        </authorList>
    </citation>
    <scope>NUCLEOTIDE SEQUENCE [LARGE SCALE GENOMIC DNA]</scope>
    <source>
        <strain evidence="2 3">RCEF 2490</strain>
    </source>
</reference>
<dbReference type="OrthoDB" id="21513at2759"/>
<organism evidence="2 3">
    <name type="scientific">Moelleriella libera RCEF 2490</name>
    <dbReference type="NCBI Taxonomy" id="1081109"/>
    <lineage>
        <taxon>Eukaryota</taxon>
        <taxon>Fungi</taxon>
        <taxon>Dikarya</taxon>
        <taxon>Ascomycota</taxon>
        <taxon>Pezizomycotina</taxon>
        <taxon>Sordariomycetes</taxon>
        <taxon>Hypocreomycetidae</taxon>
        <taxon>Hypocreales</taxon>
        <taxon>Clavicipitaceae</taxon>
        <taxon>Moelleriella</taxon>
    </lineage>
</organism>
<evidence type="ECO:0000313" key="3">
    <source>
        <dbReference type="Proteomes" id="UP000078544"/>
    </source>
</evidence>
<comment type="caution">
    <text evidence="2">The sequence shown here is derived from an EMBL/GenBank/DDBJ whole genome shotgun (WGS) entry which is preliminary data.</text>
</comment>
<feature type="compositionally biased region" description="Polar residues" evidence="1">
    <location>
        <begin position="221"/>
        <end position="231"/>
    </location>
</feature>
<feature type="region of interest" description="Disordered" evidence="1">
    <location>
        <begin position="198"/>
        <end position="430"/>
    </location>
</feature>
<feature type="compositionally biased region" description="Low complexity" evidence="1">
    <location>
        <begin position="384"/>
        <end position="394"/>
    </location>
</feature>
<feature type="compositionally biased region" description="Low complexity" evidence="1">
    <location>
        <begin position="307"/>
        <end position="328"/>
    </location>
</feature>
<feature type="compositionally biased region" description="Basic and acidic residues" evidence="1">
    <location>
        <begin position="264"/>
        <end position="275"/>
    </location>
</feature>
<name>A0A168B347_9HYPO</name>
<sequence>MPVKSLYELATATCVKNLKGLDSIGDYLPYEAVRHILLKVEAAHQLRQIELNSPQIQGQTGEIWLKLIEKDFPMEYKAKAYKPQDPDKWYRVWEKYKKDHDAALRASEDILKQALNGLRQDKEKNVSRIVERKLLPKQLRMAGARKMYSGARDAHSNTLSFNSGSRTKTASGAGVMRKVRREVKEIATIHGALSKPIRGPARLSQLQRAPQSMVNDYRRASQPQYRSSAQSPEPPSLLAEHEERATFISDSEDDDDDENEDGLFDDHDKGQDNELPRQASKPLSKSGGRAAAVSLLKRRADQTHTTSASPSQNARPARPAPAPAVSAVKRGSGLLSNKYKGAATAERRPISSASSPPPKAVTQPTLRQTEATKAARLPPPVRTSPPRTSSARPSSSPPLPDSLPQVPLAGSHAAPRKRKAVTHFIRPKKR</sequence>
<feature type="compositionally biased region" description="Acidic residues" evidence="1">
    <location>
        <begin position="250"/>
        <end position="263"/>
    </location>
</feature>
<evidence type="ECO:0000256" key="1">
    <source>
        <dbReference type="SAM" id="MobiDB-lite"/>
    </source>
</evidence>
<dbReference type="EMBL" id="AZGY01000010">
    <property type="protein sequence ID" value="KZZ94725.1"/>
    <property type="molecule type" value="Genomic_DNA"/>
</dbReference>
<dbReference type="InterPro" id="IPR010684">
    <property type="entry name" value="RNA_pol_II_trans_fac_SIII_A"/>
</dbReference>
<dbReference type="Pfam" id="PF06881">
    <property type="entry name" value="Elongin_A"/>
    <property type="match status" value="1"/>
</dbReference>
<feature type="region of interest" description="Disordered" evidence="1">
    <location>
        <begin position="148"/>
        <end position="174"/>
    </location>
</feature>
<dbReference type="GO" id="GO:0006368">
    <property type="term" value="P:transcription elongation by RNA polymerase II"/>
    <property type="evidence" value="ECO:0007669"/>
    <property type="project" value="InterPro"/>
</dbReference>